<dbReference type="GO" id="GO:0046872">
    <property type="term" value="F:metal ion binding"/>
    <property type="evidence" value="ECO:0007669"/>
    <property type="project" value="InterPro"/>
</dbReference>
<comment type="similarity">
    <text evidence="2 3">Belongs to the peptidase M16 family.</text>
</comment>
<reference evidence="6 7" key="1">
    <citation type="submission" date="2018-10" db="EMBL/GenBank/DDBJ databases">
        <title>Genomic Encyclopedia of Archaeal and Bacterial Type Strains, Phase II (KMG-II): from individual species to whole genera.</title>
        <authorList>
            <person name="Goeker M."/>
        </authorList>
    </citation>
    <scope>NUCLEOTIDE SEQUENCE [LARGE SCALE GENOMIC DNA]</scope>
    <source>
        <strain evidence="6 7">VM1</strain>
    </source>
</reference>
<dbReference type="GO" id="GO:0004222">
    <property type="term" value="F:metalloendopeptidase activity"/>
    <property type="evidence" value="ECO:0007669"/>
    <property type="project" value="InterPro"/>
</dbReference>
<evidence type="ECO:0000259" key="5">
    <source>
        <dbReference type="Pfam" id="PF05193"/>
    </source>
</evidence>
<evidence type="ECO:0000259" key="4">
    <source>
        <dbReference type="Pfam" id="PF00675"/>
    </source>
</evidence>
<dbReference type="Proteomes" id="UP000280842">
    <property type="component" value="Unassembled WGS sequence"/>
</dbReference>
<proteinExistence type="inferred from homology"/>
<dbReference type="InterPro" id="IPR007863">
    <property type="entry name" value="Peptidase_M16_C"/>
</dbReference>
<dbReference type="InterPro" id="IPR001431">
    <property type="entry name" value="Pept_M16_Zn_BS"/>
</dbReference>
<evidence type="ECO:0000313" key="6">
    <source>
        <dbReference type="EMBL" id="RMA97474.1"/>
    </source>
</evidence>
<comment type="caution">
    <text evidence="6">The sequence shown here is derived from an EMBL/GenBank/DDBJ whole genome shotgun (WGS) entry which is preliminary data.</text>
</comment>
<sequence>MDRLKNFFIGLIIMLTITNEIKALEDNVYVEKLKNGATLIVKPRTDTTAVSLQVWFSVGSVYENDNERGLSHFLEHMLFNGTKYTNPGEIEFEVEKKGGIINAATSFDFTYYYIEIGDLYWKQMLKYLFYMTTAPILSEEMIKKEKPIVLEELNRHLDNPKSHLWDTYNKLAYKVSNYKHPVIGYRETIEKFNEKLVKGYFNKHYYPKNTYIVVVGNVDKDEVIKEVENTFGTVKPKKEAQPNPEIPLEPPQKEIRKKILRKKQITRAYVAIGWQAPPIKDKESYVASILEYILAGGKSSVLYQQLREKGYVQGIYAGYMSHKGTSQFLFYFVVEPNKVEEAKEKLFDLIFNYVENGVPENLVEDAKRKIINSRIFASEEVSNEAENFGYAAALTGDVNYALNYIDNIKKVSKKDIDQYLRKYFKKDNYTEVQLLPEEEK</sequence>
<dbReference type="InterPro" id="IPR050361">
    <property type="entry name" value="MPP/UQCRC_Complex"/>
</dbReference>
<dbReference type="AlphaFoldDB" id="A0A3M0BLY0"/>
<dbReference type="PROSITE" id="PS00143">
    <property type="entry name" value="INSULINASE"/>
    <property type="match status" value="1"/>
</dbReference>
<dbReference type="Gene3D" id="3.30.830.10">
    <property type="entry name" value="Metalloenzyme, LuxS/M16 peptidase-like"/>
    <property type="match status" value="2"/>
</dbReference>
<feature type="domain" description="Peptidase M16 C-terminal" evidence="5">
    <location>
        <begin position="193"/>
        <end position="369"/>
    </location>
</feature>
<name>A0A3M0BLY0_9AQUI</name>
<dbReference type="PANTHER" id="PTHR11851">
    <property type="entry name" value="METALLOPROTEASE"/>
    <property type="match status" value="1"/>
</dbReference>
<evidence type="ECO:0000256" key="1">
    <source>
        <dbReference type="ARBA" id="ARBA00001947"/>
    </source>
</evidence>
<dbReference type="OrthoDB" id="9811314at2"/>
<evidence type="ECO:0000256" key="3">
    <source>
        <dbReference type="RuleBase" id="RU004447"/>
    </source>
</evidence>
<dbReference type="EMBL" id="REFO01000010">
    <property type="protein sequence ID" value="RMA97474.1"/>
    <property type="molecule type" value="Genomic_DNA"/>
</dbReference>
<organism evidence="6 7">
    <name type="scientific">Hydrogenothermus marinus</name>
    <dbReference type="NCBI Taxonomy" id="133270"/>
    <lineage>
        <taxon>Bacteria</taxon>
        <taxon>Pseudomonadati</taxon>
        <taxon>Aquificota</taxon>
        <taxon>Aquificia</taxon>
        <taxon>Aquificales</taxon>
        <taxon>Hydrogenothermaceae</taxon>
        <taxon>Hydrogenothermus</taxon>
    </lineage>
</organism>
<dbReference type="PANTHER" id="PTHR11851:SF49">
    <property type="entry name" value="MITOCHONDRIAL-PROCESSING PEPTIDASE SUBUNIT ALPHA"/>
    <property type="match status" value="1"/>
</dbReference>
<dbReference type="Pfam" id="PF05193">
    <property type="entry name" value="Peptidase_M16_C"/>
    <property type="match status" value="1"/>
</dbReference>
<evidence type="ECO:0000313" key="7">
    <source>
        <dbReference type="Proteomes" id="UP000280842"/>
    </source>
</evidence>
<dbReference type="RefSeq" id="WP_121922256.1">
    <property type="nucleotide sequence ID" value="NZ_REFO01000010.1"/>
</dbReference>
<gene>
    <name evidence="6" type="ORF">CLV39_0087</name>
</gene>
<comment type="cofactor">
    <cofactor evidence="1">
        <name>Zn(2+)</name>
        <dbReference type="ChEBI" id="CHEBI:29105"/>
    </cofactor>
</comment>
<dbReference type="InterPro" id="IPR011249">
    <property type="entry name" value="Metalloenz_LuxS/M16"/>
</dbReference>
<feature type="domain" description="Peptidase M16 N-terminal" evidence="4">
    <location>
        <begin position="46"/>
        <end position="183"/>
    </location>
</feature>
<keyword evidence="7" id="KW-1185">Reference proteome</keyword>
<evidence type="ECO:0000256" key="2">
    <source>
        <dbReference type="ARBA" id="ARBA00007261"/>
    </source>
</evidence>
<protein>
    <submittedName>
        <fullName evidence="6">Putative Zn-dependent peptidase</fullName>
    </submittedName>
</protein>
<dbReference type="InterPro" id="IPR011765">
    <property type="entry name" value="Pept_M16_N"/>
</dbReference>
<dbReference type="Pfam" id="PF00675">
    <property type="entry name" value="Peptidase_M16"/>
    <property type="match status" value="1"/>
</dbReference>
<dbReference type="SUPFAM" id="SSF63411">
    <property type="entry name" value="LuxS/MPP-like metallohydrolase"/>
    <property type="match status" value="2"/>
</dbReference>
<dbReference type="GO" id="GO:0006508">
    <property type="term" value="P:proteolysis"/>
    <property type="evidence" value="ECO:0007669"/>
    <property type="project" value="InterPro"/>
</dbReference>
<accession>A0A3M0BLY0</accession>